<dbReference type="AlphaFoldDB" id="A0A6P1MR50"/>
<reference evidence="1 2" key="1">
    <citation type="submission" date="2020-01" db="EMBL/GenBank/DDBJ databases">
        <title>Genomic analysis of Aminipila sp. CBA3637.</title>
        <authorList>
            <person name="Kim Y.B."/>
            <person name="Roh S.W."/>
        </authorList>
    </citation>
    <scope>NUCLEOTIDE SEQUENCE [LARGE SCALE GENOMIC DNA]</scope>
    <source>
        <strain evidence="1 2">CBA3637</strain>
    </source>
</reference>
<keyword evidence="2" id="KW-1185">Reference proteome</keyword>
<proteinExistence type="predicted"/>
<dbReference type="EMBL" id="CP047591">
    <property type="protein sequence ID" value="QHI73475.1"/>
    <property type="molecule type" value="Genomic_DNA"/>
</dbReference>
<dbReference type="Proteomes" id="UP000463883">
    <property type="component" value="Chromosome"/>
</dbReference>
<accession>A0A6P1MR50</accession>
<organism evidence="1 2">
    <name type="scientific">Aminipila terrae</name>
    <dbReference type="NCBI Taxonomy" id="2697030"/>
    <lineage>
        <taxon>Bacteria</taxon>
        <taxon>Bacillati</taxon>
        <taxon>Bacillota</taxon>
        <taxon>Clostridia</taxon>
        <taxon>Peptostreptococcales</taxon>
        <taxon>Anaerovoracaceae</taxon>
        <taxon>Aminipila</taxon>
    </lineage>
</organism>
<dbReference type="RefSeq" id="WP_162363240.1">
    <property type="nucleotide sequence ID" value="NZ_CP047591.1"/>
</dbReference>
<gene>
    <name evidence="1" type="ORF">Ami3637_14795</name>
</gene>
<evidence type="ECO:0000313" key="2">
    <source>
        <dbReference type="Proteomes" id="UP000463883"/>
    </source>
</evidence>
<dbReference type="KEGG" id="amic:Ami3637_14795"/>
<protein>
    <submittedName>
        <fullName evidence="1">Uncharacterized protein</fullName>
    </submittedName>
</protein>
<sequence>MNFLDSHKIVSDYVDAFARGVEENAMIFRPISYLNGMAKDDIINAYKIFYAHTILYGSRNNEQIQQYDNLLRMINSFVNDEVYYDVARCIKRNTNIFTGKLKKNISNELKQYCKSSTEVLNVPDEVNEVFIFYNDMIEVLNQLYEFEDAGKIDRPNLVIQYFKIAYEYANIEYKEDEYIPFFYSFDLMRKHIDDPYLGKYYTPYRDYILEND</sequence>
<evidence type="ECO:0000313" key="1">
    <source>
        <dbReference type="EMBL" id="QHI73475.1"/>
    </source>
</evidence>
<name>A0A6P1MR50_9FIRM</name>